<evidence type="ECO:0008006" key="3">
    <source>
        <dbReference type="Google" id="ProtNLM"/>
    </source>
</evidence>
<protein>
    <recommendedName>
        <fullName evidence="3">Kinetochore protein fta4</fullName>
    </recommendedName>
</protein>
<dbReference type="PANTHER" id="PTHR42040:SF1">
    <property type="entry name" value="INNER KINETOCHORE SUBUNIT FTA4"/>
    <property type="match status" value="1"/>
</dbReference>
<dbReference type="Pfam" id="PF13093">
    <property type="entry name" value="FTA4"/>
    <property type="match status" value="1"/>
</dbReference>
<comment type="caution">
    <text evidence="1">The sequence shown here is derived from an EMBL/GenBank/DDBJ whole genome shotgun (WGS) entry which is preliminary data.</text>
</comment>
<sequence length="245" mass="27618">MSTAGNTVVALKTSFIRTQTRILSQPLQPSDRWRDSNHDVGGLSEANVKEAMREVNRLLRRHTKSAYSSIAIRHVAEQIDKLYWEAGAPEFYADETPSQNGVKQYDDLTSDEIIFTLPETWEESSIEEIENAEDMEAYTSLLSNLRSLSARRAALRRKIQQYRHLQSLLYPFKDPHENIQPNLVTRDAVLAAELTKMRTLSARVAGRVAGIGEARGGAEIGGSDEMEWDGVGLSTDERLRRILET</sequence>
<gene>
    <name evidence="1" type="ORF">H2201_004551</name>
</gene>
<organism evidence="1 2">
    <name type="scientific">Coniosporium apollinis</name>
    <dbReference type="NCBI Taxonomy" id="61459"/>
    <lineage>
        <taxon>Eukaryota</taxon>
        <taxon>Fungi</taxon>
        <taxon>Dikarya</taxon>
        <taxon>Ascomycota</taxon>
        <taxon>Pezizomycotina</taxon>
        <taxon>Dothideomycetes</taxon>
        <taxon>Dothideomycetes incertae sedis</taxon>
        <taxon>Coniosporium</taxon>
    </lineage>
</organism>
<reference evidence="1" key="1">
    <citation type="submission" date="2022-10" db="EMBL/GenBank/DDBJ databases">
        <title>Culturing micro-colonial fungi from biological soil crusts in the Mojave desert and describing Neophaeococcomyces mojavensis, and introducing the new genera and species Taxawa tesnikishii.</title>
        <authorList>
            <person name="Kurbessoian T."/>
            <person name="Stajich J.E."/>
        </authorList>
    </citation>
    <scope>NUCLEOTIDE SEQUENCE</scope>
    <source>
        <strain evidence="1">TK_1</strain>
    </source>
</reference>
<evidence type="ECO:0000313" key="2">
    <source>
        <dbReference type="Proteomes" id="UP001172684"/>
    </source>
</evidence>
<dbReference type="Proteomes" id="UP001172684">
    <property type="component" value="Unassembled WGS sequence"/>
</dbReference>
<accession>A0ABQ9NVC6</accession>
<name>A0ABQ9NVC6_9PEZI</name>
<keyword evidence="2" id="KW-1185">Reference proteome</keyword>
<dbReference type="PANTHER" id="PTHR42040">
    <property type="entry name" value="INNER KINETOCHORE SUBUNIT FTA4"/>
    <property type="match status" value="1"/>
</dbReference>
<dbReference type="InterPro" id="IPR025207">
    <property type="entry name" value="Sim4_Fta4"/>
</dbReference>
<dbReference type="EMBL" id="JAPDRL010000030">
    <property type="protein sequence ID" value="KAJ9665260.1"/>
    <property type="molecule type" value="Genomic_DNA"/>
</dbReference>
<evidence type="ECO:0000313" key="1">
    <source>
        <dbReference type="EMBL" id="KAJ9665260.1"/>
    </source>
</evidence>
<proteinExistence type="predicted"/>